<name>A0A2K3KSN9_TRIPR</name>
<evidence type="ECO:0000313" key="1">
    <source>
        <dbReference type="EMBL" id="PNX69312.1"/>
    </source>
</evidence>
<dbReference type="EMBL" id="ASHM01246492">
    <property type="protein sequence ID" value="PNX69312.1"/>
    <property type="molecule type" value="Genomic_DNA"/>
</dbReference>
<proteinExistence type="predicted"/>
<dbReference type="AlphaFoldDB" id="A0A2K3KSN9"/>
<gene>
    <name evidence="1" type="ORF">L195_g064374</name>
</gene>
<feature type="non-terminal residue" evidence="1">
    <location>
        <position position="24"/>
    </location>
</feature>
<organism evidence="1 2">
    <name type="scientific">Trifolium pratense</name>
    <name type="common">Red clover</name>
    <dbReference type="NCBI Taxonomy" id="57577"/>
    <lineage>
        <taxon>Eukaryota</taxon>
        <taxon>Viridiplantae</taxon>
        <taxon>Streptophyta</taxon>
        <taxon>Embryophyta</taxon>
        <taxon>Tracheophyta</taxon>
        <taxon>Spermatophyta</taxon>
        <taxon>Magnoliopsida</taxon>
        <taxon>eudicotyledons</taxon>
        <taxon>Gunneridae</taxon>
        <taxon>Pentapetalae</taxon>
        <taxon>rosids</taxon>
        <taxon>fabids</taxon>
        <taxon>Fabales</taxon>
        <taxon>Fabaceae</taxon>
        <taxon>Papilionoideae</taxon>
        <taxon>50 kb inversion clade</taxon>
        <taxon>NPAAA clade</taxon>
        <taxon>Hologalegina</taxon>
        <taxon>IRL clade</taxon>
        <taxon>Trifolieae</taxon>
        <taxon>Trifolium</taxon>
    </lineage>
</organism>
<evidence type="ECO:0000313" key="2">
    <source>
        <dbReference type="Proteomes" id="UP000236291"/>
    </source>
</evidence>
<reference evidence="1 2" key="1">
    <citation type="journal article" date="2014" name="Am. J. Bot.">
        <title>Genome assembly and annotation for red clover (Trifolium pratense; Fabaceae).</title>
        <authorList>
            <person name="Istvanek J."/>
            <person name="Jaros M."/>
            <person name="Krenek A."/>
            <person name="Repkova J."/>
        </authorList>
    </citation>
    <scope>NUCLEOTIDE SEQUENCE [LARGE SCALE GENOMIC DNA]</scope>
    <source>
        <strain evidence="2">cv. Tatra</strain>
        <tissue evidence="1">Young leaves</tissue>
    </source>
</reference>
<accession>A0A2K3KSN9</accession>
<protein>
    <submittedName>
        <fullName evidence="1">Uncharacterized protein</fullName>
    </submittedName>
</protein>
<reference evidence="1 2" key="2">
    <citation type="journal article" date="2017" name="Front. Plant Sci.">
        <title>Gene Classification and Mining of Molecular Markers Useful in Red Clover (Trifolium pratense) Breeding.</title>
        <authorList>
            <person name="Istvanek J."/>
            <person name="Dluhosova J."/>
            <person name="Dluhos P."/>
            <person name="Patkova L."/>
            <person name="Nedelnik J."/>
            <person name="Repkova J."/>
        </authorList>
    </citation>
    <scope>NUCLEOTIDE SEQUENCE [LARGE SCALE GENOMIC DNA]</scope>
    <source>
        <strain evidence="2">cv. Tatra</strain>
        <tissue evidence="1">Young leaves</tissue>
    </source>
</reference>
<sequence length="24" mass="2715">MCCQGRLASSIEFAVRQNRTSQTQ</sequence>
<comment type="caution">
    <text evidence="1">The sequence shown here is derived from an EMBL/GenBank/DDBJ whole genome shotgun (WGS) entry which is preliminary data.</text>
</comment>
<dbReference type="Proteomes" id="UP000236291">
    <property type="component" value="Unassembled WGS sequence"/>
</dbReference>